<protein>
    <submittedName>
        <fullName evidence="2">Uncharacterized protein</fullName>
    </submittedName>
</protein>
<dbReference type="AlphaFoldDB" id="A0A0U3H8Y1"/>
<accession>A0A0U3H8Y1</accession>
<evidence type="ECO:0000313" key="4">
    <source>
        <dbReference type="Proteomes" id="UP000065473"/>
    </source>
</evidence>
<dbReference type="OrthoDB" id="32958at2157"/>
<gene>
    <name evidence="1" type="ORF">ATY89_01010</name>
    <name evidence="2" type="ORF">ATZ20_04045</name>
</gene>
<reference evidence="3 4" key="1">
    <citation type="submission" date="2015-12" db="EMBL/GenBank/DDBJ databases">
        <title>A stable core within a dynamic pangenome in Sulfolobus acidocaldarius.</title>
        <authorList>
            <person name="Anderson R."/>
            <person name="Kouris A."/>
            <person name="Seward C."/>
            <person name="Campbell K."/>
            <person name="Whitaker R."/>
        </authorList>
    </citation>
    <scope>NUCLEOTIDE SEQUENCE [LARGE SCALE GENOMIC DNA]</scope>
    <source>
        <strain evidence="1 4">GG12-C01-09</strain>
        <strain evidence="2 3">NG05B_CO5_07</strain>
    </source>
</reference>
<evidence type="ECO:0000313" key="1">
    <source>
        <dbReference type="EMBL" id="ALU28674.1"/>
    </source>
</evidence>
<proteinExistence type="predicted"/>
<name>A0A0U3H8Y1_9CREN</name>
<dbReference type="EMBL" id="CP013695">
    <property type="protein sequence ID" value="ALU31391.1"/>
    <property type="molecule type" value="Genomic_DNA"/>
</dbReference>
<dbReference type="STRING" id="1435377.SUSAZ_05110"/>
<dbReference type="GeneID" id="14551603"/>
<dbReference type="EMBL" id="CP013694">
    <property type="protein sequence ID" value="ALU28674.1"/>
    <property type="molecule type" value="Genomic_DNA"/>
</dbReference>
<dbReference type="Proteomes" id="UP000065473">
    <property type="component" value="Chromosome"/>
</dbReference>
<evidence type="ECO:0000313" key="3">
    <source>
        <dbReference type="Proteomes" id="UP000060043"/>
    </source>
</evidence>
<dbReference type="Proteomes" id="UP000060043">
    <property type="component" value="Chromosome"/>
</dbReference>
<dbReference type="PaxDb" id="1435377-SUSAZ_05110"/>
<sequence length="81" mass="9176">MESLDLTTDVEKGTCESGSTYMSLLRFWLEVGGNKEVKVIAWKGRQEGQVDNWVSQMADKGVKIVDKKINSEKVTYIIYLS</sequence>
<organism evidence="2 3">
    <name type="scientific">Sulfolobus acidocaldarius</name>
    <dbReference type="NCBI Taxonomy" id="2285"/>
    <lineage>
        <taxon>Archaea</taxon>
        <taxon>Thermoproteota</taxon>
        <taxon>Thermoprotei</taxon>
        <taxon>Sulfolobales</taxon>
        <taxon>Sulfolobaceae</taxon>
        <taxon>Sulfolobus</taxon>
    </lineage>
</organism>
<dbReference type="OMA" id="TKQSGGC"/>
<dbReference type="RefSeq" id="WP_011277951.1">
    <property type="nucleotide sequence ID" value="NZ_BHWZ01000002.1"/>
</dbReference>
<evidence type="ECO:0000313" key="2">
    <source>
        <dbReference type="EMBL" id="ALU31391.1"/>
    </source>
</evidence>